<dbReference type="OrthoDB" id="164090at2"/>
<reference evidence="7" key="1">
    <citation type="submission" date="2017-11" db="EMBL/GenBank/DDBJ databases">
        <authorList>
            <person name="Watanabe M."/>
            <person name="Kojima H."/>
        </authorList>
    </citation>
    <scope>NUCLEOTIDE SEQUENCE [LARGE SCALE GENOMIC DNA]</scope>
    <source>
        <strain evidence="7">Tokyo 01</strain>
    </source>
</reference>
<evidence type="ECO:0000259" key="5">
    <source>
        <dbReference type="Pfam" id="PF01951"/>
    </source>
</evidence>
<dbReference type="GO" id="GO:0046872">
    <property type="term" value="F:metal ion binding"/>
    <property type="evidence" value="ECO:0007669"/>
    <property type="project" value="UniProtKB-KW"/>
</dbReference>
<protein>
    <submittedName>
        <fullName evidence="6">Protein archease</fullName>
    </submittedName>
</protein>
<dbReference type="PANTHER" id="PTHR12682">
    <property type="entry name" value="ARCHEASE"/>
    <property type="match status" value="1"/>
</dbReference>
<evidence type="ECO:0000256" key="1">
    <source>
        <dbReference type="ARBA" id="ARBA00007963"/>
    </source>
</evidence>
<dbReference type="InterPro" id="IPR023572">
    <property type="entry name" value="Archease_dom"/>
</dbReference>
<feature type="domain" description="Archease" evidence="5">
    <location>
        <begin position="3"/>
        <end position="136"/>
    </location>
</feature>
<dbReference type="InterPro" id="IPR002804">
    <property type="entry name" value="Archease"/>
</dbReference>
<dbReference type="GO" id="GO:0008033">
    <property type="term" value="P:tRNA processing"/>
    <property type="evidence" value="ECO:0007669"/>
    <property type="project" value="UniProtKB-KW"/>
</dbReference>
<evidence type="ECO:0000256" key="4">
    <source>
        <dbReference type="ARBA" id="ARBA00022837"/>
    </source>
</evidence>
<sequence length="137" mass="15855">MKYQMTDHTADLGIRVFGQDLQALFADAAHALSDLITDVSRLDGSETREFHISGDDWPDLMVNWLREALYLWTGEEMLIRRAEVLSMSEYALHARVSCDPYAPDLHTIRHEIKAVTYHDIRVDRFSKGWEAQIIFDT</sequence>
<reference evidence="7" key="2">
    <citation type="submission" date="2019-01" db="EMBL/GenBank/DDBJ databases">
        <title>Genome sequence of Desulfonema ishimotonii strain Tokyo 01.</title>
        <authorList>
            <person name="Fukui M."/>
        </authorList>
    </citation>
    <scope>NUCLEOTIDE SEQUENCE [LARGE SCALE GENOMIC DNA]</scope>
    <source>
        <strain evidence="7">Tokyo 01</strain>
    </source>
</reference>
<comment type="caution">
    <text evidence="6">The sequence shown here is derived from an EMBL/GenBank/DDBJ whole genome shotgun (WGS) entry which is preliminary data.</text>
</comment>
<dbReference type="InterPro" id="IPR036820">
    <property type="entry name" value="Archease_dom_sf"/>
</dbReference>
<dbReference type="AlphaFoldDB" id="A0A401G3N0"/>
<keyword evidence="4" id="KW-0106">Calcium</keyword>
<gene>
    <name evidence="6" type="ORF">DENIS_4847</name>
</gene>
<evidence type="ECO:0000256" key="3">
    <source>
        <dbReference type="ARBA" id="ARBA00022723"/>
    </source>
</evidence>
<keyword evidence="2" id="KW-0819">tRNA processing</keyword>
<dbReference type="Proteomes" id="UP000288096">
    <property type="component" value="Unassembled WGS sequence"/>
</dbReference>
<accession>A0A401G3N0</accession>
<keyword evidence="7" id="KW-1185">Reference proteome</keyword>
<keyword evidence="3" id="KW-0479">Metal-binding</keyword>
<evidence type="ECO:0000313" key="6">
    <source>
        <dbReference type="EMBL" id="GBC63848.1"/>
    </source>
</evidence>
<dbReference type="PANTHER" id="PTHR12682:SF11">
    <property type="entry name" value="PROTEIN ARCHEASE"/>
    <property type="match status" value="1"/>
</dbReference>
<dbReference type="Pfam" id="PF01951">
    <property type="entry name" value="Archease"/>
    <property type="match status" value="1"/>
</dbReference>
<dbReference type="EMBL" id="BEXT01000001">
    <property type="protein sequence ID" value="GBC63848.1"/>
    <property type="molecule type" value="Genomic_DNA"/>
</dbReference>
<name>A0A401G3N0_9BACT</name>
<evidence type="ECO:0000256" key="2">
    <source>
        <dbReference type="ARBA" id="ARBA00022694"/>
    </source>
</evidence>
<dbReference type="Gene3D" id="3.55.10.10">
    <property type="entry name" value="Archease domain"/>
    <property type="match status" value="1"/>
</dbReference>
<proteinExistence type="inferred from homology"/>
<dbReference type="SUPFAM" id="SSF69819">
    <property type="entry name" value="MTH1598-like"/>
    <property type="match status" value="1"/>
</dbReference>
<evidence type="ECO:0000313" key="7">
    <source>
        <dbReference type="Proteomes" id="UP000288096"/>
    </source>
</evidence>
<organism evidence="6 7">
    <name type="scientific">Desulfonema ishimotonii</name>
    <dbReference type="NCBI Taxonomy" id="45657"/>
    <lineage>
        <taxon>Bacteria</taxon>
        <taxon>Pseudomonadati</taxon>
        <taxon>Thermodesulfobacteriota</taxon>
        <taxon>Desulfobacteria</taxon>
        <taxon>Desulfobacterales</taxon>
        <taxon>Desulfococcaceae</taxon>
        <taxon>Desulfonema</taxon>
    </lineage>
</organism>
<comment type="similarity">
    <text evidence="1">Belongs to the archease family.</text>
</comment>